<evidence type="ECO:0000313" key="2">
    <source>
        <dbReference type="EMBL" id="MBB5754182.1"/>
    </source>
</evidence>
<proteinExistence type="predicted"/>
<evidence type="ECO:0000313" key="3">
    <source>
        <dbReference type="Proteomes" id="UP000523821"/>
    </source>
</evidence>
<reference evidence="2 3" key="1">
    <citation type="submission" date="2020-08" db="EMBL/GenBank/DDBJ databases">
        <title>Genomic Encyclopedia of Type Strains, Phase IV (KMG-IV): sequencing the most valuable type-strain genomes for metagenomic binning, comparative biology and taxonomic classification.</title>
        <authorList>
            <person name="Goeker M."/>
        </authorList>
    </citation>
    <scope>NUCLEOTIDE SEQUENCE [LARGE SCALE GENOMIC DNA]</scope>
    <source>
        <strain evidence="2 3">DSM 16268</strain>
    </source>
</reference>
<dbReference type="EC" id="4.2.1.59" evidence="2"/>
<gene>
    <name evidence="2" type="ORF">GGQ63_003263</name>
</gene>
<keyword evidence="1 2" id="KW-0456">Lyase</keyword>
<dbReference type="Gene3D" id="3.10.129.10">
    <property type="entry name" value="Hotdog Thioesterase"/>
    <property type="match status" value="1"/>
</dbReference>
<name>A0A7W9FNX8_9HYPH</name>
<dbReference type="CDD" id="cd00493">
    <property type="entry name" value="FabA_FabZ"/>
    <property type="match status" value="1"/>
</dbReference>
<comment type="caution">
    <text evidence="2">The sequence shown here is derived from an EMBL/GenBank/DDBJ whole genome shotgun (WGS) entry which is preliminary data.</text>
</comment>
<accession>A0A7W9FNX8</accession>
<dbReference type="Pfam" id="PF07977">
    <property type="entry name" value="FabA"/>
    <property type="match status" value="1"/>
</dbReference>
<dbReference type="PANTHER" id="PTHR30272:SF1">
    <property type="entry name" value="3-HYDROXYACYL-[ACYL-CARRIER-PROTEIN] DEHYDRATASE"/>
    <property type="match status" value="1"/>
</dbReference>
<dbReference type="AlphaFoldDB" id="A0A7W9FNX8"/>
<dbReference type="SUPFAM" id="SSF54637">
    <property type="entry name" value="Thioesterase/thiol ester dehydrase-isomerase"/>
    <property type="match status" value="1"/>
</dbReference>
<sequence>MRLEYFEMIDRVVALDRDAGTIHAQADVPAVSPIFEGHFPGHPIMPGVLLLETMAQAAGYLALARNGLVQMPFFAGSSKAKFRRFVVPDTVMDIRAKLVHDGSGYAVFETRIDQDGRVADAEVMLRIMDFPAEDLRQAMLARARTIGLGAGIEAELAP</sequence>
<dbReference type="GO" id="GO:0019171">
    <property type="term" value="F:(3R)-hydroxyacyl-[acyl-carrier-protein] dehydratase activity"/>
    <property type="evidence" value="ECO:0007669"/>
    <property type="project" value="UniProtKB-EC"/>
</dbReference>
<dbReference type="InterPro" id="IPR029069">
    <property type="entry name" value="HotDog_dom_sf"/>
</dbReference>
<organism evidence="2 3">
    <name type="scientific">Prosthecomicrobium pneumaticum</name>
    <dbReference type="NCBI Taxonomy" id="81895"/>
    <lineage>
        <taxon>Bacteria</taxon>
        <taxon>Pseudomonadati</taxon>
        <taxon>Pseudomonadota</taxon>
        <taxon>Alphaproteobacteria</taxon>
        <taxon>Hyphomicrobiales</taxon>
        <taxon>Kaistiaceae</taxon>
        <taxon>Prosthecomicrobium</taxon>
    </lineage>
</organism>
<dbReference type="RefSeq" id="WP_183857642.1">
    <property type="nucleotide sequence ID" value="NZ_JACHOO010000007.1"/>
</dbReference>
<dbReference type="EMBL" id="JACHOO010000007">
    <property type="protein sequence ID" value="MBB5754182.1"/>
    <property type="molecule type" value="Genomic_DNA"/>
</dbReference>
<evidence type="ECO:0000256" key="1">
    <source>
        <dbReference type="ARBA" id="ARBA00023239"/>
    </source>
</evidence>
<keyword evidence="3" id="KW-1185">Reference proteome</keyword>
<protein>
    <submittedName>
        <fullName evidence="2">3-hydroxyacyl-[acyl-carrier-protein] dehydratase</fullName>
        <ecNumber evidence="2">4.2.1.59</ecNumber>
    </submittedName>
</protein>
<dbReference type="InterPro" id="IPR013114">
    <property type="entry name" value="FabA_FabZ"/>
</dbReference>
<dbReference type="Proteomes" id="UP000523821">
    <property type="component" value="Unassembled WGS sequence"/>
</dbReference>
<dbReference type="PANTHER" id="PTHR30272">
    <property type="entry name" value="3-HYDROXYACYL-[ACYL-CARRIER-PROTEIN] DEHYDRATASE"/>
    <property type="match status" value="1"/>
</dbReference>